<sequence>MEKRAHVPATVGGSPFPPCLPLDTFPYLSTPRAHRNCDAIKVPSPFFSQHLSNFTLPARTKPASISFVSTAVVTSFTIPSITAAAFVVFVAVLLGLFLVKSSTPSTKTPTIANMTWQGIGPLYMARKPPFTIEAPGYERVPGETIPRRHWKAKDGLRTQPHPDIHIMYDIVKRSARIYPNEPAVGTRSLVKLHKEKKKVPKNVDGEVREVEREWQYFELSKYSFMTYAEFHTYILQLASGLRKLGLGKGSKLHLFATTSANWMALAHACGSQSMSIVTAYDTLGASGVEHSLIQSEADAMYLDPHLLKTASEPLKKAHNVKFVIYNDNCIFTEGSELDTFRKTNPDVKLVSVEEVRQLGEDNPVDPVEAKPEDLYCIMYTSGSTGTPKGVPMSHASMVAAITGLFHGVEDAVTSSEYVLAYLPLAHIFELVVENVALFIGATLGYGNPRTLSDNSMKNCAGDMREFGPSVLVGVPQVYETVRKGIIAKVNSSGPLIKNLFWAVFNYKSFMVKHGLPGAGSVFDSIVFGKVRELTGGRLRFILNGASGIADGTKHFLSMTVAPMLTGYGLTETAANGALGDPLAYTPNAIGPPPPAVEVKLVSIPDLNYSTDSNPPQGEIYIKGPAVLKEYYKNPEETEKAITKDGWFKTGDIGEFNSDGALNVIDRVKNLVKMQGGEYIALEKLESVYRGSQFVQNIMIYGDGEHSRAIAVIAPNEKVLTEEAQKLGVDQHDMHTNRKVVDAVLKDLVSAGRKAGLSGLEIIAGVVLVEEEWTPDSGLVTATQKLNRRVIKDKYKQRMEAAFPKN</sequence>
<accession>A0ACC3ZCD2</accession>
<dbReference type="EMBL" id="VUJX02000002">
    <property type="protein sequence ID" value="KAL0941739.1"/>
    <property type="molecule type" value="Genomic_DNA"/>
</dbReference>
<dbReference type="Proteomes" id="UP000805649">
    <property type="component" value="Unassembled WGS sequence"/>
</dbReference>
<protein>
    <submittedName>
        <fullName evidence="1">Amp-binding enzyme</fullName>
    </submittedName>
</protein>
<comment type="caution">
    <text evidence="1">The sequence shown here is derived from an EMBL/GenBank/DDBJ whole genome shotgun (WGS) entry which is preliminary data.</text>
</comment>
<evidence type="ECO:0000313" key="2">
    <source>
        <dbReference type="Proteomes" id="UP000805649"/>
    </source>
</evidence>
<organism evidence="1 2">
    <name type="scientific">Colletotrichum truncatum</name>
    <name type="common">Anthracnose fungus</name>
    <name type="synonym">Colletotrichum capsici</name>
    <dbReference type="NCBI Taxonomy" id="5467"/>
    <lineage>
        <taxon>Eukaryota</taxon>
        <taxon>Fungi</taxon>
        <taxon>Dikarya</taxon>
        <taxon>Ascomycota</taxon>
        <taxon>Pezizomycotina</taxon>
        <taxon>Sordariomycetes</taxon>
        <taxon>Hypocreomycetidae</taxon>
        <taxon>Glomerellales</taxon>
        <taxon>Glomerellaceae</taxon>
        <taxon>Colletotrichum</taxon>
        <taxon>Colletotrichum truncatum species complex</taxon>
    </lineage>
</organism>
<keyword evidence="2" id="KW-1185">Reference proteome</keyword>
<name>A0ACC3ZCD2_COLTU</name>
<gene>
    <name evidence="1" type="ORF">CTRU02_204502</name>
</gene>
<reference evidence="1 2" key="1">
    <citation type="journal article" date="2020" name="Phytopathology">
        <title>Genome Sequence Resources of Colletotrichum truncatum, C. plurivorum, C. musicola, and C. sojae: Four Species Pathogenic to Soybean (Glycine max).</title>
        <authorList>
            <person name="Rogerio F."/>
            <person name="Boufleur T.R."/>
            <person name="Ciampi-Guillardi M."/>
            <person name="Sukno S.A."/>
            <person name="Thon M.R."/>
            <person name="Massola Junior N.S."/>
            <person name="Baroncelli R."/>
        </authorList>
    </citation>
    <scope>NUCLEOTIDE SEQUENCE [LARGE SCALE GENOMIC DNA]</scope>
    <source>
        <strain evidence="1 2">CMES1059</strain>
    </source>
</reference>
<proteinExistence type="predicted"/>
<evidence type="ECO:0000313" key="1">
    <source>
        <dbReference type="EMBL" id="KAL0941739.1"/>
    </source>
</evidence>